<dbReference type="eggNOG" id="KOG0589">
    <property type="taxonomic scope" value="Eukaryota"/>
</dbReference>
<evidence type="ECO:0000256" key="6">
    <source>
        <dbReference type="ARBA" id="ARBA00022840"/>
    </source>
</evidence>
<dbReference type="Pfam" id="PF00069">
    <property type="entry name" value="Pkinase"/>
    <property type="match status" value="1"/>
</dbReference>
<evidence type="ECO:0000256" key="1">
    <source>
        <dbReference type="ARBA" id="ARBA00012513"/>
    </source>
</evidence>
<feature type="domain" description="Protein kinase" evidence="9">
    <location>
        <begin position="6"/>
        <end position="259"/>
    </location>
</feature>
<comment type="catalytic activity">
    <reaction evidence="7">
        <text>L-threonyl-[protein] + ATP = O-phospho-L-threonyl-[protein] + ADP + H(+)</text>
        <dbReference type="Rhea" id="RHEA:46608"/>
        <dbReference type="Rhea" id="RHEA-COMP:11060"/>
        <dbReference type="Rhea" id="RHEA-COMP:11605"/>
        <dbReference type="ChEBI" id="CHEBI:15378"/>
        <dbReference type="ChEBI" id="CHEBI:30013"/>
        <dbReference type="ChEBI" id="CHEBI:30616"/>
        <dbReference type="ChEBI" id="CHEBI:61977"/>
        <dbReference type="ChEBI" id="CHEBI:456216"/>
        <dbReference type="EC" id="2.7.11.1"/>
    </reaction>
</comment>
<sequence length="274" mass="31170">MGRGDFELGKELGKGAQGCVYRARNKLDGSVVAIKAVELSRMSRKMREEAAHEVRVLSRLRHEHVIRYLSSFQEGMTLYIVTEIAEGGTMYEMIKRQTRMLQEKQVWKYVIQTALGLLHIHSQRILHRDVKTMNIFLTKTGDVKLGDLGVAKILDNTMDMAMTMVGTPYYLSPELCEGRAYNEKSDVWSLGCVLYELCTFKHPFEAANHGALVLKIVRGRYLPIPSSYSQVMTRIVDDCLQKDVRSRPTTEELLRSPLLAPFVSITCLKGNWPI</sequence>
<dbReference type="KEGG" id="gtt:GUITHDRAFT_72782"/>
<dbReference type="GO" id="GO:0004674">
    <property type="term" value="F:protein serine/threonine kinase activity"/>
    <property type="evidence" value="ECO:0007669"/>
    <property type="project" value="UniProtKB-KW"/>
</dbReference>
<dbReference type="EMBL" id="JH993008">
    <property type="protein sequence ID" value="EKX43707.1"/>
    <property type="molecule type" value="Genomic_DNA"/>
</dbReference>
<evidence type="ECO:0000256" key="8">
    <source>
        <dbReference type="ARBA" id="ARBA00048679"/>
    </source>
</evidence>
<dbReference type="Gene3D" id="1.10.510.10">
    <property type="entry name" value="Transferase(Phosphotransferase) domain 1"/>
    <property type="match status" value="1"/>
</dbReference>
<dbReference type="Proteomes" id="UP000011087">
    <property type="component" value="Unassembled WGS sequence"/>
</dbReference>
<comment type="catalytic activity">
    <reaction evidence="8">
        <text>L-seryl-[protein] + ATP = O-phospho-L-seryl-[protein] + ADP + H(+)</text>
        <dbReference type="Rhea" id="RHEA:17989"/>
        <dbReference type="Rhea" id="RHEA-COMP:9863"/>
        <dbReference type="Rhea" id="RHEA-COMP:11604"/>
        <dbReference type="ChEBI" id="CHEBI:15378"/>
        <dbReference type="ChEBI" id="CHEBI:29999"/>
        <dbReference type="ChEBI" id="CHEBI:30616"/>
        <dbReference type="ChEBI" id="CHEBI:83421"/>
        <dbReference type="ChEBI" id="CHEBI:456216"/>
        <dbReference type="EC" id="2.7.11.1"/>
    </reaction>
</comment>
<dbReference type="HOGENOM" id="CLU_000288_63_23_1"/>
<dbReference type="GeneID" id="17300453"/>
<keyword evidence="4" id="KW-0547">Nucleotide-binding</keyword>
<dbReference type="PaxDb" id="55529-EKX43707"/>
<keyword evidence="3" id="KW-0808">Transferase</keyword>
<dbReference type="PIRSF" id="PIRSF000654">
    <property type="entry name" value="Integrin-linked_kinase"/>
    <property type="match status" value="1"/>
</dbReference>
<evidence type="ECO:0000256" key="4">
    <source>
        <dbReference type="ARBA" id="ARBA00022741"/>
    </source>
</evidence>
<evidence type="ECO:0000313" key="10">
    <source>
        <dbReference type="EMBL" id="EKX43707.1"/>
    </source>
</evidence>
<organism evidence="10">
    <name type="scientific">Guillardia theta (strain CCMP2712)</name>
    <name type="common">Cryptophyte</name>
    <dbReference type="NCBI Taxonomy" id="905079"/>
    <lineage>
        <taxon>Eukaryota</taxon>
        <taxon>Cryptophyceae</taxon>
        <taxon>Pyrenomonadales</taxon>
        <taxon>Geminigeraceae</taxon>
        <taxon>Guillardia</taxon>
    </lineage>
</organism>
<dbReference type="PROSITE" id="PS00108">
    <property type="entry name" value="PROTEIN_KINASE_ST"/>
    <property type="match status" value="1"/>
</dbReference>
<gene>
    <name evidence="10" type="ORF">GUITHDRAFT_72782</name>
</gene>
<dbReference type="CDD" id="cd08529">
    <property type="entry name" value="STKc_FA2-like"/>
    <property type="match status" value="1"/>
</dbReference>
<dbReference type="AlphaFoldDB" id="L1J5U9"/>
<evidence type="ECO:0000313" key="11">
    <source>
        <dbReference type="EnsemblProtists" id="EKX43707"/>
    </source>
</evidence>
<dbReference type="FunFam" id="3.30.200.20:FF:000042">
    <property type="entry name" value="Aurora kinase A"/>
    <property type="match status" value="1"/>
</dbReference>
<dbReference type="PANTHER" id="PTHR44899">
    <property type="entry name" value="CAMK FAMILY PROTEIN KINASE"/>
    <property type="match status" value="1"/>
</dbReference>
<dbReference type="InterPro" id="IPR051131">
    <property type="entry name" value="NEK_Ser/Thr_kinase_NIMA"/>
</dbReference>
<dbReference type="SUPFAM" id="SSF56112">
    <property type="entry name" value="Protein kinase-like (PK-like)"/>
    <property type="match status" value="1"/>
</dbReference>
<dbReference type="OrthoDB" id="248923at2759"/>
<keyword evidence="5" id="KW-0418">Kinase</keyword>
<dbReference type="PROSITE" id="PS50011">
    <property type="entry name" value="PROTEIN_KINASE_DOM"/>
    <property type="match status" value="1"/>
</dbReference>
<dbReference type="InterPro" id="IPR000719">
    <property type="entry name" value="Prot_kinase_dom"/>
</dbReference>
<dbReference type="InterPro" id="IPR011009">
    <property type="entry name" value="Kinase-like_dom_sf"/>
</dbReference>
<dbReference type="SMART" id="SM00220">
    <property type="entry name" value="S_TKc"/>
    <property type="match status" value="1"/>
</dbReference>
<reference evidence="11" key="3">
    <citation type="submission" date="2016-03" db="UniProtKB">
        <authorList>
            <consortium name="EnsemblProtists"/>
        </authorList>
    </citation>
    <scope>IDENTIFICATION</scope>
</reference>
<dbReference type="OMA" id="YRECELL"/>
<dbReference type="EnsemblProtists" id="EKX43707">
    <property type="protein sequence ID" value="EKX43707"/>
    <property type="gene ID" value="GUITHDRAFT_72782"/>
</dbReference>
<protein>
    <recommendedName>
        <fullName evidence="1">non-specific serine/threonine protein kinase</fullName>
        <ecNumber evidence="1">2.7.11.1</ecNumber>
    </recommendedName>
</protein>
<evidence type="ECO:0000259" key="9">
    <source>
        <dbReference type="PROSITE" id="PS50011"/>
    </source>
</evidence>
<dbReference type="GO" id="GO:0005524">
    <property type="term" value="F:ATP binding"/>
    <property type="evidence" value="ECO:0007669"/>
    <property type="project" value="UniProtKB-KW"/>
</dbReference>
<name>L1J5U9_GUITC</name>
<evidence type="ECO:0000313" key="12">
    <source>
        <dbReference type="Proteomes" id="UP000011087"/>
    </source>
</evidence>
<evidence type="ECO:0000256" key="5">
    <source>
        <dbReference type="ARBA" id="ARBA00022777"/>
    </source>
</evidence>
<keyword evidence="2" id="KW-0723">Serine/threonine-protein kinase</keyword>
<keyword evidence="12" id="KW-1185">Reference proteome</keyword>
<dbReference type="InterPro" id="IPR008271">
    <property type="entry name" value="Ser/Thr_kinase_AS"/>
</dbReference>
<reference evidence="10 12" key="1">
    <citation type="journal article" date="2012" name="Nature">
        <title>Algal genomes reveal evolutionary mosaicism and the fate of nucleomorphs.</title>
        <authorList>
            <consortium name="DOE Joint Genome Institute"/>
            <person name="Curtis B.A."/>
            <person name="Tanifuji G."/>
            <person name="Burki F."/>
            <person name="Gruber A."/>
            <person name="Irimia M."/>
            <person name="Maruyama S."/>
            <person name="Arias M.C."/>
            <person name="Ball S.G."/>
            <person name="Gile G.H."/>
            <person name="Hirakawa Y."/>
            <person name="Hopkins J.F."/>
            <person name="Kuo A."/>
            <person name="Rensing S.A."/>
            <person name="Schmutz J."/>
            <person name="Symeonidi A."/>
            <person name="Elias M."/>
            <person name="Eveleigh R.J."/>
            <person name="Herman E.K."/>
            <person name="Klute M.J."/>
            <person name="Nakayama T."/>
            <person name="Obornik M."/>
            <person name="Reyes-Prieto A."/>
            <person name="Armbrust E.V."/>
            <person name="Aves S.J."/>
            <person name="Beiko R.G."/>
            <person name="Coutinho P."/>
            <person name="Dacks J.B."/>
            <person name="Durnford D.G."/>
            <person name="Fast N.M."/>
            <person name="Green B.R."/>
            <person name="Grisdale C.J."/>
            <person name="Hempel F."/>
            <person name="Henrissat B."/>
            <person name="Hoppner M.P."/>
            <person name="Ishida K."/>
            <person name="Kim E."/>
            <person name="Koreny L."/>
            <person name="Kroth P.G."/>
            <person name="Liu Y."/>
            <person name="Malik S.B."/>
            <person name="Maier U.G."/>
            <person name="McRose D."/>
            <person name="Mock T."/>
            <person name="Neilson J.A."/>
            <person name="Onodera N.T."/>
            <person name="Poole A.M."/>
            <person name="Pritham E.J."/>
            <person name="Richards T.A."/>
            <person name="Rocap G."/>
            <person name="Roy S.W."/>
            <person name="Sarai C."/>
            <person name="Schaack S."/>
            <person name="Shirato S."/>
            <person name="Slamovits C.H."/>
            <person name="Spencer D.F."/>
            <person name="Suzuki S."/>
            <person name="Worden A.Z."/>
            <person name="Zauner S."/>
            <person name="Barry K."/>
            <person name="Bell C."/>
            <person name="Bharti A.K."/>
            <person name="Crow J.A."/>
            <person name="Grimwood J."/>
            <person name="Kramer R."/>
            <person name="Lindquist E."/>
            <person name="Lucas S."/>
            <person name="Salamov A."/>
            <person name="McFadden G.I."/>
            <person name="Lane C.E."/>
            <person name="Keeling P.J."/>
            <person name="Gray M.W."/>
            <person name="Grigoriev I.V."/>
            <person name="Archibald J.M."/>
        </authorList>
    </citation>
    <scope>NUCLEOTIDE SEQUENCE</scope>
    <source>
        <strain evidence="10 12">CCMP2712</strain>
    </source>
</reference>
<evidence type="ECO:0000256" key="3">
    <source>
        <dbReference type="ARBA" id="ARBA00022679"/>
    </source>
</evidence>
<dbReference type="RefSeq" id="XP_005830687.1">
    <property type="nucleotide sequence ID" value="XM_005830630.1"/>
</dbReference>
<evidence type="ECO:0000256" key="2">
    <source>
        <dbReference type="ARBA" id="ARBA00022527"/>
    </source>
</evidence>
<proteinExistence type="predicted"/>
<dbReference type="FunFam" id="1.10.510.10:FF:000571">
    <property type="entry name" value="Maternal embryonic leucine zipper kinase"/>
    <property type="match status" value="1"/>
</dbReference>
<dbReference type="EC" id="2.7.11.1" evidence="1"/>
<accession>L1J5U9</accession>
<evidence type="ECO:0000256" key="7">
    <source>
        <dbReference type="ARBA" id="ARBA00047899"/>
    </source>
</evidence>
<dbReference type="STRING" id="905079.L1J5U9"/>
<keyword evidence="6" id="KW-0067">ATP-binding</keyword>
<reference evidence="12" key="2">
    <citation type="submission" date="2012-11" db="EMBL/GenBank/DDBJ databases">
        <authorList>
            <person name="Kuo A."/>
            <person name="Curtis B.A."/>
            <person name="Tanifuji G."/>
            <person name="Burki F."/>
            <person name="Gruber A."/>
            <person name="Irimia M."/>
            <person name="Maruyama S."/>
            <person name="Arias M.C."/>
            <person name="Ball S.G."/>
            <person name="Gile G.H."/>
            <person name="Hirakawa Y."/>
            <person name="Hopkins J.F."/>
            <person name="Rensing S.A."/>
            <person name="Schmutz J."/>
            <person name="Symeonidi A."/>
            <person name="Elias M."/>
            <person name="Eveleigh R.J."/>
            <person name="Herman E.K."/>
            <person name="Klute M.J."/>
            <person name="Nakayama T."/>
            <person name="Obornik M."/>
            <person name="Reyes-Prieto A."/>
            <person name="Armbrust E.V."/>
            <person name="Aves S.J."/>
            <person name="Beiko R.G."/>
            <person name="Coutinho P."/>
            <person name="Dacks J.B."/>
            <person name="Durnford D.G."/>
            <person name="Fast N.M."/>
            <person name="Green B.R."/>
            <person name="Grisdale C."/>
            <person name="Hempe F."/>
            <person name="Henrissat B."/>
            <person name="Hoppner M.P."/>
            <person name="Ishida K.-I."/>
            <person name="Kim E."/>
            <person name="Koreny L."/>
            <person name="Kroth P.G."/>
            <person name="Liu Y."/>
            <person name="Malik S.-B."/>
            <person name="Maier U.G."/>
            <person name="McRose D."/>
            <person name="Mock T."/>
            <person name="Neilson J.A."/>
            <person name="Onodera N.T."/>
            <person name="Poole A.M."/>
            <person name="Pritham E.J."/>
            <person name="Richards T.A."/>
            <person name="Rocap G."/>
            <person name="Roy S.W."/>
            <person name="Sarai C."/>
            <person name="Schaack S."/>
            <person name="Shirato S."/>
            <person name="Slamovits C.H."/>
            <person name="Spencer D.F."/>
            <person name="Suzuki S."/>
            <person name="Worden A.Z."/>
            <person name="Zauner S."/>
            <person name="Barry K."/>
            <person name="Bell C."/>
            <person name="Bharti A.K."/>
            <person name="Crow J.A."/>
            <person name="Grimwood J."/>
            <person name="Kramer R."/>
            <person name="Lindquist E."/>
            <person name="Lucas S."/>
            <person name="Salamov A."/>
            <person name="McFadden G.I."/>
            <person name="Lane C.E."/>
            <person name="Keeling P.J."/>
            <person name="Gray M.W."/>
            <person name="Grigoriev I.V."/>
            <person name="Archibald J.M."/>
        </authorList>
    </citation>
    <scope>NUCLEOTIDE SEQUENCE</scope>
    <source>
        <strain evidence="12">CCMP2712</strain>
    </source>
</reference>